<comment type="caution">
    <text evidence="1">The sequence shown here is derived from an EMBL/GenBank/DDBJ whole genome shotgun (WGS) entry which is preliminary data.</text>
</comment>
<sequence>MEMFQQFVSLCLCIFHLAALVYAEHEAGSSYTEASTKLKYISDTNYIETGLAKSILLQHRRAKQQQVWSLRSFPDGIRNCYRFNLTRDSKYLIRTTFIHGNYDEQNILPDFSGYYTCTLIGLFIRLSREYQQGTPFISALELRPLKNNTYITQHWLAGTTSAAGYDAYDRVRWPYNLHEWDQHQKLLMLMKNLQADPCAPQDYLWKGLNCSYPNDDSPRITSLNLSMSGLTGGFAHYLTNFKMLTSLAYFPNRNKLTGPLLVELIGKQKNNALELGYAYNLLLYSPHPLKYLIFVVLATLIGLWSLKRRKQLSGCTILLVYYICSLHHHLKGTSNLNLNDALPRLEYLHQGLKHPIIQRDMKSTNILLNEKVQAKLADFGQSRISPVEGGTHMSTTIAGTAGFLNTELTEKSDVDSFEIVILEIITGILTVDLSFKGEFDIISVEKAVEIAMASVSSKVNRRPLMNQVVMVREQGSGSRITVK</sequence>
<protein>
    <submittedName>
        <fullName evidence="1">Protein kinase domain-containing protein</fullName>
    </submittedName>
</protein>
<keyword evidence="1" id="KW-0418">Kinase</keyword>
<evidence type="ECO:0000313" key="2">
    <source>
        <dbReference type="Proteomes" id="UP000829398"/>
    </source>
</evidence>
<keyword evidence="2" id="KW-1185">Reference proteome</keyword>
<dbReference type="EMBL" id="CM039175">
    <property type="protein sequence ID" value="KAH9734864.1"/>
    <property type="molecule type" value="Genomic_DNA"/>
</dbReference>
<gene>
    <name evidence="1" type="ORF">KPL71_017540</name>
</gene>
<proteinExistence type="predicted"/>
<evidence type="ECO:0000313" key="1">
    <source>
        <dbReference type="EMBL" id="KAH9734864.1"/>
    </source>
</evidence>
<reference evidence="2" key="1">
    <citation type="journal article" date="2023" name="Hortic. Res.">
        <title>A chromosome-level phased genome enabling allele-level studies in sweet orange: a case study on citrus Huanglongbing tolerance.</title>
        <authorList>
            <person name="Wu B."/>
            <person name="Yu Q."/>
            <person name="Deng Z."/>
            <person name="Duan Y."/>
            <person name="Luo F."/>
            <person name="Gmitter F. Jr."/>
        </authorList>
    </citation>
    <scope>NUCLEOTIDE SEQUENCE [LARGE SCALE GENOMIC DNA]</scope>
    <source>
        <strain evidence="2">cv. Valencia</strain>
    </source>
</reference>
<accession>A0ACB8JQE8</accession>
<dbReference type="Proteomes" id="UP000829398">
    <property type="component" value="Chromosome 6"/>
</dbReference>
<keyword evidence="1" id="KW-0808">Transferase</keyword>
<organism evidence="1 2">
    <name type="scientific">Citrus sinensis</name>
    <name type="common">Sweet orange</name>
    <name type="synonym">Citrus aurantium var. sinensis</name>
    <dbReference type="NCBI Taxonomy" id="2711"/>
    <lineage>
        <taxon>Eukaryota</taxon>
        <taxon>Viridiplantae</taxon>
        <taxon>Streptophyta</taxon>
        <taxon>Embryophyta</taxon>
        <taxon>Tracheophyta</taxon>
        <taxon>Spermatophyta</taxon>
        <taxon>Magnoliopsida</taxon>
        <taxon>eudicotyledons</taxon>
        <taxon>Gunneridae</taxon>
        <taxon>Pentapetalae</taxon>
        <taxon>rosids</taxon>
        <taxon>malvids</taxon>
        <taxon>Sapindales</taxon>
        <taxon>Rutaceae</taxon>
        <taxon>Aurantioideae</taxon>
        <taxon>Citrus</taxon>
    </lineage>
</organism>
<name>A0ACB8JQE8_CITSI</name>